<dbReference type="OrthoDB" id="444469at2759"/>
<feature type="region of interest" description="Disordered" evidence="1">
    <location>
        <begin position="51"/>
        <end position="85"/>
    </location>
</feature>
<gene>
    <name evidence="2" type="ORF">AK812_SmicGene5714</name>
</gene>
<protein>
    <submittedName>
        <fullName evidence="2">Uncharacterized protein</fullName>
    </submittedName>
</protein>
<accession>A0A1Q9ESX3</accession>
<feature type="region of interest" description="Disordered" evidence="1">
    <location>
        <begin position="163"/>
        <end position="213"/>
    </location>
</feature>
<feature type="compositionally biased region" description="Polar residues" evidence="1">
    <location>
        <begin position="236"/>
        <end position="247"/>
    </location>
</feature>
<keyword evidence="3" id="KW-1185">Reference proteome</keyword>
<comment type="caution">
    <text evidence="2">The sequence shown here is derived from an EMBL/GenBank/DDBJ whole genome shotgun (WGS) entry which is preliminary data.</text>
</comment>
<organism evidence="2 3">
    <name type="scientific">Symbiodinium microadriaticum</name>
    <name type="common">Dinoflagellate</name>
    <name type="synonym">Zooxanthella microadriatica</name>
    <dbReference type="NCBI Taxonomy" id="2951"/>
    <lineage>
        <taxon>Eukaryota</taxon>
        <taxon>Sar</taxon>
        <taxon>Alveolata</taxon>
        <taxon>Dinophyceae</taxon>
        <taxon>Suessiales</taxon>
        <taxon>Symbiodiniaceae</taxon>
        <taxon>Symbiodinium</taxon>
    </lineage>
</organism>
<evidence type="ECO:0000313" key="3">
    <source>
        <dbReference type="Proteomes" id="UP000186817"/>
    </source>
</evidence>
<proteinExistence type="predicted"/>
<name>A0A1Q9ESX3_SYMMI</name>
<reference evidence="2 3" key="1">
    <citation type="submission" date="2016-02" db="EMBL/GenBank/DDBJ databases">
        <title>Genome analysis of coral dinoflagellate symbionts highlights evolutionary adaptations to a symbiotic lifestyle.</title>
        <authorList>
            <person name="Aranda M."/>
            <person name="Li Y."/>
            <person name="Liew Y.J."/>
            <person name="Baumgarten S."/>
            <person name="Simakov O."/>
            <person name="Wilson M."/>
            <person name="Piel J."/>
            <person name="Ashoor H."/>
            <person name="Bougouffa S."/>
            <person name="Bajic V.B."/>
            <person name="Ryu T."/>
            <person name="Ravasi T."/>
            <person name="Bayer T."/>
            <person name="Micklem G."/>
            <person name="Kim H."/>
            <person name="Bhak J."/>
            <person name="Lajeunesse T.C."/>
            <person name="Voolstra C.R."/>
        </authorList>
    </citation>
    <scope>NUCLEOTIDE SEQUENCE [LARGE SCALE GENOMIC DNA]</scope>
    <source>
        <strain evidence="2 3">CCMP2467</strain>
    </source>
</reference>
<feature type="region of interest" description="Disordered" evidence="1">
    <location>
        <begin position="226"/>
        <end position="275"/>
    </location>
</feature>
<dbReference type="EMBL" id="LSRX01000076">
    <property type="protein sequence ID" value="OLQ10529.1"/>
    <property type="molecule type" value="Genomic_DNA"/>
</dbReference>
<evidence type="ECO:0000313" key="2">
    <source>
        <dbReference type="EMBL" id="OLQ10529.1"/>
    </source>
</evidence>
<feature type="compositionally biased region" description="Basic and acidic residues" evidence="1">
    <location>
        <begin position="65"/>
        <end position="75"/>
    </location>
</feature>
<evidence type="ECO:0000256" key="1">
    <source>
        <dbReference type="SAM" id="MobiDB-lite"/>
    </source>
</evidence>
<dbReference type="AlphaFoldDB" id="A0A1Q9ESX3"/>
<feature type="compositionally biased region" description="Basic and acidic residues" evidence="1">
    <location>
        <begin position="163"/>
        <end position="191"/>
    </location>
</feature>
<dbReference type="Proteomes" id="UP000186817">
    <property type="component" value="Unassembled WGS sequence"/>
</dbReference>
<sequence>MRDTHLLNAGTARGEEEVKHCSHDDPMAAECGSASTAGLSLGAPTAFMKRPSLGQPASHVPLVDAMRDRRRDRSRSPAVRETASTKHLSKMLAGFGRYGKSRPPGLRVCSEGSFTLSNLMEVWGRQEGYTRKDILNAVRVHMFHEDQTSLRFSIEQKPQTEDTIIRVLPKRFERSDRAEPRERREGSDARRPSGSRPLASEGPFAETPKSAKDKLAMSLDDVIRSDARGTARASRPGSSTENYQRAQRVSRKAKQMGLTPETQHIREPPLGSADEGIRRRIDGRRSTPGAKATMAVLHMTEAQVTSLFNYLQSDRPMEHARAIWTNIHKEASPLTTLLLSSSVRKLLAGRGVESFRGKRGT</sequence>